<feature type="domain" description="Calcineurin-like phosphoesterase" evidence="1">
    <location>
        <begin position="56"/>
        <end position="225"/>
    </location>
</feature>
<dbReference type="AlphaFoldDB" id="A0A2H4U8D4"/>
<gene>
    <name evidence="2" type="ORF">BK798_08005</name>
</gene>
<dbReference type="InterPro" id="IPR051158">
    <property type="entry name" value="Metallophosphoesterase_sf"/>
</dbReference>
<dbReference type="RefSeq" id="WP_004032772.1">
    <property type="nucleotide sequence ID" value="NZ_CAABOX010000001.1"/>
</dbReference>
<dbReference type="GO" id="GO:0016787">
    <property type="term" value="F:hydrolase activity"/>
    <property type="evidence" value="ECO:0007669"/>
    <property type="project" value="InterPro"/>
</dbReference>
<protein>
    <submittedName>
        <fullName evidence="2">Metallophosphatase</fullName>
    </submittedName>
</protein>
<dbReference type="InterPro" id="IPR029052">
    <property type="entry name" value="Metallo-depent_PP-like"/>
</dbReference>
<evidence type="ECO:0000259" key="1">
    <source>
        <dbReference type="Pfam" id="PF00149"/>
    </source>
</evidence>
<dbReference type="SUPFAM" id="SSF56300">
    <property type="entry name" value="Metallo-dependent phosphatases"/>
    <property type="match status" value="1"/>
</dbReference>
<dbReference type="OMA" id="QPYIRGH"/>
<sequence>MDGNKPSALKVRQGLQEFMTQSREMSFGTEFSKEFFDVVNVDVELDNLGLAFNNYKIINLTDIHIGQWLNPEYLDGVVEYVNTLKPDMITLTGDYVSYILEGYETDLKKSFKKLKAKDGKLAVLGNHDHWLGASEMRDILKKADVKDLSNDVYTLKKTGKNDNHEKLLNIAGVDSYTVGADDLNSVLNKLPDQGAAILLAHEPDFAKISCESGRFGLQISGHSHGGQFIIPGTNIAPFRGPKSTRYPVGKYKVKNMIQYTSRGLGTNMFWMRINCKPEITLFHLKSNEKQKIEIN</sequence>
<accession>A0A2H4U8D4</accession>
<dbReference type="PANTHER" id="PTHR31302">
    <property type="entry name" value="TRANSMEMBRANE PROTEIN WITH METALLOPHOSPHOESTERASE DOMAIN-RELATED"/>
    <property type="match status" value="1"/>
</dbReference>
<organism evidence="2 3">
    <name type="scientific">Methanobrevibacter smithii</name>
    <dbReference type="NCBI Taxonomy" id="2173"/>
    <lineage>
        <taxon>Archaea</taxon>
        <taxon>Methanobacteriati</taxon>
        <taxon>Methanobacteriota</taxon>
        <taxon>Methanomada group</taxon>
        <taxon>Methanobacteria</taxon>
        <taxon>Methanobacteriales</taxon>
        <taxon>Methanobacteriaceae</taxon>
        <taxon>Methanobrevibacter</taxon>
    </lineage>
</organism>
<dbReference type="GeneID" id="78817816"/>
<dbReference type="PANTHER" id="PTHR31302:SF0">
    <property type="entry name" value="TRANSMEMBRANE PROTEIN WITH METALLOPHOSPHOESTERASE DOMAIN"/>
    <property type="match status" value="1"/>
</dbReference>
<dbReference type="Proteomes" id="UP000232133">
    <property type="component" value="Chromosome"/>
</dbReference>
<evidence type="ECO:0000313" key="2">
    <source>
        <dbReference type="EMBL" id="ATZ60363.1"/>
    </source>
</evidence>
<dbReference type="CDD" id="cd07385">
    <property type="entry name" value="MPP_YkuE_C"/>
    <property type="match status" value="1"/>
</dbReference>
<proteinExistence type="predicted"/>
<dbReference type="EMBL" id="CP017803">
    <property type="protein sequence ID" value="ATZ60363.1"/>
    <property type="molecule type" value="Genomic_DNA"/>
</dbReference>
<reference evidence="2 3" key="1">
    <citation type="submission" date="2016-10" db="EMBL/GenBank/DDBJ databases">
        <authorList>
            <person name="Varghese N."/>
        </authorList>
    </citation>
    <scope>NUCLEOTIDE SEQUENCE [LARGE SCALE GENOMIC DNA]</scope>
    <source>
        <strain evidence="2 3">KB11</strain>
    </source>
</reference>
<dbReference type="InterPro" id="IPR004843">
    <property type="entry name" value="Calcineurin-like_PHP"/>
</dbReference>
<evidence type="ECO:0000313" key="3">
    <source>
        <dbReference type="Proteomes" id="UP000232133"/>
    </source>
</evidence>
<name>A0A2H4U8D4_METSM</name>
<dbReference type="Gene3D" id="3.60.21.10">
    <property type="match status" value="1"/>
</dbReference>
<dbReference type="Pfam" id="PF00149">
    <property type="entry name" value="Metallophos"/>
    <property type="match status" value="1"/>
</dbReference>